<dbReference type="InterPro" id="IPR020568">
    <property type="entry name" value="Ribosomal_Su5_D2-typ_SF"/>
</dbReference>
<dbReference type="GO" id="GO:0030677">
    <property type="term" value="C:ribonuclease P complex"/>
    <property type="evidence" value="ECO:0007669"/>
    <property type="project" value="TreeGrafter"/>
</dbReference>
<evidence type="ECO:0000313" key="9">
    <source>
        <dbReference type="EMBL" id="QQG66964.1"/>
    </source>
</evidence>
<reference evidence="9 10" key="1">
    <citation type="submission" date="2020-05" db="EMBL/GenBank/DDBJ databases">
        <title>Complete genome of Desulfobulbus oligotrophicus.</title>
        <authorList>
            <person name="Podar M."/>
        </authorList>
    </citation>
    <scope>NUCLEOTIDE SEQUENCE [LARGE SCALE GENOMIC DNA]</scope>
    <source>
        <strain evidence="9 10">Prop6</strain>
    </source>
</reference>
<dbReference type="Proteomes" id="UP000596092">
    <property type="component" value="Chromosome"/>
</dbReference>
<dbReference type="InterPro" id="IPR000100">
    <property type="entry name" value="RNase_P"/>
</dbReference>
<dbReference type="NCBIfam" id="TIGR00188">
    <property type="entry name" value="rnpA"/>
    <property type="match status" value="1"/>
</dbReference>
<dbReference type="PANTHER" id="PTHR33992">
    <property type="entry name" value="RIBONUCLEASE P PROTEIN COMPONENT"/>
    <property type="match status" value="1"/>
</dbReference>
<dbReference type="KEGG" id="dog:HP555_05780"/>
<dbReference type="PANTHER" id="PTHR33992:SF1">
    <property type="entry name" value="RIBONUCLEASE P PROTEIN COMPONENT"/>
    <property type="match status" value="1"/>
</dbReference>
<evidence type="ECO:0000256" key="4">
    <source>
        <dbReference type="ARBA" id="ARBA00022759"/>
    </source>
</evidence>
<sequence>MLRVTGEFQAVYKAGARYRGNGLTLIILANDLEYSRLGISVSRKVGNAVRRNRIKRLIRETFRLNRELFPHGADVVWAIRPDFNIDNLLDMKRCAAKALAMQSGRRHVSVRATKKNV</sequence>
<evidence type="ECO:0000256" key="3">
    <source>
        <dbReference type="ARBA" id="ARBA00022722"/>
    </source>
</evidence>
<name>A0A7T5VFJ3_9BACT</name>
<keyword evidence="2 7" id="KW-0819">tRNA processing</keyword>
<comment type="function">
    <text evidence="1 7">RNaseP catalyzes the removal of the 5'-leader sequence from pre-tRNA to produce the mature 5'-terminus. It can also cleave other RNA substrates such as 4.5S RNA. The protein component plays an auxiliary but essential role in vivo by binding to the 5'-leader sequence and broadening the substrate specificity of the ribozyme.</text>
</comment>
<dbReference type="InterPro" id="IPR014721">
    <property type="entry name" value="Ribsml_uS5_D2-typ_fold_subgr"/>
</dbReference>
<evidence type="ECO:0000313" key="10">
    <source>
        <dbReference type="Proteomes" id="UP000596092"/>
    </source>
</evidence>
<evidence type="ECO:0000256" key="2">
    <source>
        <dbReference type="ARBA" id="ARBA00022694"/>
    </source>
</evidence>
<dbReference type="InterPro" id="IPR020539">
    <property type="entry name" value="RNase_P_CS"/>
</dbReference>
<comment type="similarity">
    <text evidence="7">Belongs to the RnpA family.</text>
</comment>
<evidence type="ECO:0000256" key="8">
    <source>
        <dbReference type="NCBIfam" id="TIGR00188"/>
    </source>
</evidence>
<keyword evidence="6 7" id="KW-0694">RNA-binding</keyword>
<evidence type="ECO:0000256" key="6">
    <source>
        <dbReference type="ARBA" id="ARBA00022884"/>
    </source>
</evidence>
<dbReference type="GO" id="GO:0001682">
    <property type="term" value="P:tRNA 5'-leader removal"/>
    <property type="evidence" value="ECO:0007669"/>
    <property type="project" value="UniProtKB-UniRule"/>
</dbReference>
<accession>A0A7T5VFJ3</accession>
<keyword evidence="5 7" id="KW-0378">Hydrolase</keyword>
<evidence type="ECO:0000256" key="1">
    <source>
        <dbReference type="ARBA" id="ARBA00002663"/>
    </source>
</evidence>
<proteinExistence type="inferred from homology"/>
<comment type="catalytic activity">
    <reaction evidence="7">
        <text>Endonucleolytic cleavage of RNA, removing 5'-extranucleotides from tRNA precursor.</text>
        <dbReference type="EC" id="3.1.26.5"/>
    </reaction>
</comment>
<protein>
    <recommendedName>
        <fullName evidence="7 8">Ribonuclease P protein component</fullName>
        <shortName evidence="7">RNase P protein</shortName>
        <shortName evidence="7">RNaseP protein</shortName>
        <ecNumber evidence="7 8">3.1.26.5</ecNumber>
    </recommendedName>
    <alternativeName>
        <fullName evidence="7">Protein C5</fullName>
    </alternativeName>
</protein>
<dbReference type="EC" id="3.1.26.5" evidence="7 8"/>
<dbReference type="EMBL" id="CP054140">
    <property type="protein sequence ID" value="QQG66964.1"/>
    <property type="molecule type" value="Genomic_DNA"/>
</dbReference>
<evidence type="ECO:0000256" key="7">
    <source>
        <dbReference type="HAMAP-Rule" id="MF_00227"/>
    </source>
</evidence>
<dbReference type="GO" id="GO:0042781">
    <property type="term" value="F:3'-tRNA processing endoribonuclease activity"/>
    <property type="evidence" value="ECO:0007669"/>
    <property type="project" value="TreeGrafter"/>
</dbReference>
<dbReference type="GO" id="GO:0000049">
    <property type="term" value="F:tRNA binding"/>
    <property type="evidence" value="ECO:0007669"/>
    <property type="project" value="UniProtKB-UniRule"/>
</dbReference>
<dbReference type="Gene3D" id="3.30.230.10">
    <property type="match status" value="1"/>
</dbReference>
<evidence type="ECO:0000256" key="5">
    <source>
        <dbReference type="ARBA" id="ARBA00022801"/>
    </source>
</evidence>
<keyword evidence="10" id="KW-1185">Reference proteome</keyword>
<dbReference type="Pfam" id="PF00825">
    <property type="entry name" value="Ribonuclease_P"/>
    <property type="match status" value="1"/>
</dbReference>
<comment type="subunit">
    <text evidence="7">Consists of a catalytic RNA component (M1 or rnpB) and a protein subunit.</text>
</comment>
<dbReference type="AlphaFoldDB" id="A0A7T5VFJ3"/>
<dbReference type="HAMAP" id="MF_00227">
    <property type="entry name" value="RNase_P"/>
    <property type="match status" value="1"/>
</dbReference>
<dbReference type="SUPFAM" id="SSF54211">
    <property type="entry name" value="Ribosomal protein S5 domain 2-like"/>
    <property type="match status" value="1"/>
</dbReference>
<keyword evidence="4 7" id="KW-0255">Endonuclease</keyword>
<dbReference type="GO" id="GO:0004526">
    <property type="term" value="F:ribonuclease P activity"/>
    <property type="evidence" value="ECO:0007669"/>
    <property type="project" value="UniProtKB-UniRule"/>
</dbReference>
<dbReference type="PROSITE" id="PS00648">
    <property type="entry name" value="RIBONUCLEASE_P"/>
    <property type="match status" value="1"/>
</dbReference>
<gene>
    <name evidence="7 9" type="primary">rnpA</name>
    <name evidence="9" type="ORF">HP555_05780</name>
</gene>
<organism evidence="9 10">
    <name type="scientific">Desulfobulbus oligotrophicus</name>
    <dbReference type="NCBI Taxonomy" id="1909699"/>
    <lineage>
        <taxon>Bacteria</taxon>
        <taxon>Pseudomonadati</taxon>
        <taxon>Thermodesulfobacteriota</taxon>
        <taxon>Desulfobulbia</taxon>
        <taxon>Desulfobulbales</taxon>
        <taxon>Desulfobulbaceae</taxon>
        <taxon>Desulfobulbus</taxon>
    </lineage>
</organism>
<keyword evidence="3 7" id="KW-0540">Nuclease</keyword>